<sequence>MLSEVIARVELLIVVIAHFVLTRFTVHSRFWNSQAWTGVREEWFPKMRAKVRTIGNIRQMLSDGYEGNKAFALPVIAEKPWLVLPHSCIPELLAKSDSEIDMKIIHEEQLMHEYTTGSLGRHVVDVPIQYDILLRQVNRKLPLLISAFNEELDKSFCHYWGTDTSYSEVNLSETCEKIVTQALNRIFAGKEICRDEGFLEHSRLYSEGVGRNAIMLDVLQWIIEESFARNDPKELDPRMITQRLLALNFVAIDTTHMSMAHTILDLYRSPNSDDFLVGLREECERVLQANGGQWTKSGLDDLVCVDSTIRESMRYSDLGYISLTRMVVDPKGTQFNANGTNSSSPLSVPPGIRICVPAHAIHRDAALYPSPYEFQAFRFSKAREKYRGTQTELSEPKVSIVTTTDKFLPFGHGRHACPGRFFAAQQMKLMLAYLVQNYDVEKLSTKIQNKIMVGTTKPDASLKIKVKRRKVNTMSAASKLSLITKLHRAHTAPLPILGRPVTQKRDCKPSLSSVNTRRKCRQLLAS</sequence>
<comment type="similarity">
    <text evidence="2 9">Belongs to the cytochrome P450 family.</text>
</comment>
<dbReference type="Proteomes" id="UP000005446">
    <property type="component" value="Unassembled WGS sequence"/>
</dbReference>
<dbReference type="CDD" id="cd11041">
    <property type="entry name" value="CYP503A1-like"/>
    <property type="match status" value="1"/>
</dbReference>
<protein>
    <submittedName>
        <fullName evidence="10">Putative Ent-kaurene oxidase</fullName>
    </submittedName>
</protein>
<evidence type="ECO:0000313" key="11">
    <source>
        <dbReference type="Proteomes" id="UP000005446"/>
    </source>
</evidence>
<comment type="caution">
    <text evidence="10">The sequence shown here is derived from an EMBL/GenBank/DDBJ whole genome shotgun (WGS) entry which is preliminary data.</text>
</comment>
<dbReference type="AlphaFoldDB" id="H0EUP8"/>
<keyword evidence="3 8" id="KW-0349">Heme</keyword>
<gene>
    <name evidence="10" type="ORF">M7I_6486</name>
</gene>
<dbReference type="PRINTS" id="PR00465">
    <property type="entry name" value="EP450IV"/>
</dbReference>
<dbReference type="InParanoid" id="H0EUP8"/>
<evidence type="ECO:0000256" key="7">
    <source>
        <dbReference type="ARBA" id="ARBA00023033"/>
    </source>
</evidence>
<dbReference type="HOGENOM" id="CLU_022195_9_2_1"/>
<dbReference type="Pfam" id="PF00067">
    <property type="entry name" value="p450"/>
    <property type="match status" value="1"/>
</dbReference>
<evidence type="ECO:0000256" key="2">
    <source>
        <dbReference type="ARBA" id="ARBA00010617"/>
    </source>
</evidence>
<name>H0EUP8_GLAL7</name>
<dbReference type="InterPro" id="IPR001128">
    <property type="entry name" value="Cyt_P450"/>
</dbReference>
<dbReference type="GO" id="GO:0005506">
    <property type="term" value="F:iron ion binding"/>
    <property type="evidence" value="ECO:0007669"/>
    <property type="project" value="InterPro"/>
</dbReference>
<dbReference type="InterPro" id="IPR002403">
    <property type="entry name" value="Cyt_P450_E_grp-IV"/>
</dbReference>
<evidence type="ECO:0000256" key="1">
    <source>
        <dbReference type="ARBA" id="ARBA00001971"/>
    </source>
</evidence>
<dbReference type="GO" id="GO:0004497">
    <property type="term" value="F:monooxygenase activity"/>
    <property type="evidence" value="ECO:0007669"/>
    <property type="project" value="UniProtKB-KW"/>
</dbReference>
<dbReference type="PROSITE" id="PS00086">
    <property type="entry name" value="CYTOCHROME_P450"/>
    <property type="match status" value="1"/>
</dbReference>
<evidence type="ECO:0000313" key="10">
    <source>
        <dbReference type="EMBL" id="EHK97752.1"/>
    </source>
</evidence>
<dbReference type="Gene3D" id="1.10.630.10">
    <property type="entry name" value="Cytochrome P450"/>
    <property type="match status" value="1"/>
</dbReference>
<dbReference type="InterPro" id="IPR036396">
    <property type="entry name" value="Cyt_P450_sf"/>
</dbReference>
<keyword evidence="11" id="KW-1185">Reference proteome</keyword>
<accession>H0EUP8</accession>
<dbReference type="EMBL" id="AGUE01000179">
    <property type="protein sequence ID" value="EHK97752.1"/>
    <property type="molecule type" value="Genomic_DNA"/>
</dbReference>
<feature type="binding site" description="axial binding residue" evidence="8">
    <location>
        <position position="417"/>
    </location>
    <ligand>
        <name>heme</name>
        <dbReference type="ChEBI" id="CHEBI:30413"/>
    </ligand>
    <ligandPart>
        <name>Fe</name>
        <dbReference type="ChEBI" id="CHEBI:18248"/>
    </ligandPart>
</feature>
<dbReference type="GO" id="GO:0020037">
    <property type="term" value="F:heme binding"/>
    <property type="evidence" value="ECO:0007669"/>
    <property type="project" value="InterPro"/>
</dbReference>
<reference evidence="10 11" key="1">
    <citation type="journal article" date="2012" name="Eukaryot. Cell">
        <title>Genome sequence of the fungus Glarea lozoyensis: the first genome sequence of a species from the Helotiaceae family.</title>
        <authorList>
            <person name="Youssar L."/>
            <person name="Gruening B.A."/>
            <person name="Erxleben A."/>
            <person name="Guenther S."/>
            <person name="Huettel W."/>
        </authorList>
    </citation>
    <scope>NUCLEOTIDE SEQUENCE [LARGE SCALE GENOMIC DNA]</scope>
    <source>
        <strain evidence="11">ATCC 74030 / MF5533</strain>
    </source>
</reference>
<dbReference type="SUPFAM" id="SSF48264">
    <property type="entry name" value="Cytochrome P450"/>
    <property type="match status" value="1"/>
</dbReference>
<proteinExistence type="inferred from homology"/>
<keyword evidence="7 9" id="KW-0503">Monooxygenase</keyword>
<evidence type="ECO:0000256" key="9">
    <source>
        <dbReference type="RuleBase" id="RU000461"/>
    </source>
</evidence>
<comment type="cofactor">
    <cofactor evidence="1 8">
        <name>heme</name>
        <dbReference type="ChEBI" id="CHEBI:30413"/>
    </cofactor>
</comment>
<evidence type="ECO:0000256" key="4">
    <source>
        <dbReference type="ARBA" id="ARBA00022723"/>
    </source>
</evidence>
<dbReference type="PANTHER" id="PTHR46206">
    <property type="entry name" value="CYTOCHROME P450"/>
    <property type="match status" value="1"/>
</dbReference>
<keyword evidence="5 9" id="KW-0560">Oxidoreductase</keyword>
<dbReference type="OrthoDB" id="1844152at2759"/>
<evidence type="ECO:0000256" key="5">
    <source>
        <dbReference type="ARBA" id="ARBA00023002"/>
    </source>
</evidence>
<organism evidence="10 11">
    <name type="scientific">Glarea lozoyensis (strain ATCC 74030 / MF5533)</name>
    <dbReference type="NCBI Taxonomy" id="1104152"/>
    <lineage>
        <taxon>Eukaryota</taxon>
        <taxon>Fungi</taxon>
        <taxon>Dikarya</taxon>
        <taxon>Ascomycota</taxon>
        <taxon>Pezizomycotina</taxon>
        <taxon>Leotiomycetes</taxon>
        <taxon>Helotiales</taxon>
        <taxon>Helotiaceae</taxon>
        <taxon>Glarea</taxon>
    </lineage>
</organism>
<keyword evidence="6 8" id="KW-0408">Iron</keyword>
<evidence type="ECO:0000256" key="8">
    <source>
        <dbReference type="PIRSR" id="PIRSR602403-1"/>
    </source>
</evidence>
<keyword evidence="4 8" id="KW-0479">Metal-binding</keyword>
<evidence type="ECO:0000256" key="3">
    <source>
        <dbReference type="ARBA" id="ARBA00022617"/>
    </source>
</evidence>
<dbReference type="GO" id="GO:0016705">
    <property type="term" value="F:oxidoreductase activity, acting on paired donors, with incorporation or reduction of molecular oxygen"/>
    <property type="evidence" value="ECO:0007669"/>
    <property type="project" value="InterPro"/>
</dbReference>
<dbReference type="InterPro" id="IPR017972">
    <property type="entry name" value="Cyt_P450_CS"/>
</dbReference>
<dbReference type="PANTHER" id="PTHR46206:SF1">
    <property type="entry name" value="P450, PUTATIVE (EUROFUNG)-RELATED"/>
    <property type="match status" value="1"/>
</dbReference>
<evidence type="ECO:0000256" key="6">
    <source>
        <dbReference type="ARBA" id="ARBA00023004"/>
    </source>
</evidence>